<gene>
    <name evidence="2" type="ORF">HPLM_LOCUS20228</name>
</gene>
<name>A0A0N4X794_HAEPC</name>
<dbReference type="Pfam" id="PF00646">
    <property type="entry name" value="F-box"/>
    <property type="match status" value="1"/>
</dbReference>
<dbReference type="InterPro" id="IPR001810">
    <property type="entry name" value="F-box_dom"/>
</dbReference>
<reference evidence="2 3" key="2">
    <citation type="submission" date="2018-11" db="EMBL/GenBank/DDBJ databases">
        <authorList>
            <consortium name="Pathogen Informatics"/>
        </authorList>
    </citation>
    <scope>NUCLEOTIDE SEQUENCE [LARGE SCALE GENOMIC DNA]</scope>
    <source>
        <strain evidence="2 3">MHpl1</strain>
    </source>
</reference>
<keyword evidence="3" id="KW-1185">Reference proteome</keyword>
<dbReference type="AlphaFoldDB" id="A0A0N4X794"/>
<dbReference type="InterPro" id="IPR036047">
    <property type="entry name" value="F-box-like_dom_sf"/>
</dbReference>
<evidence type="ECO:0000259" key="1">
    <source>
        <dbReference type="PROSITE" id="PS50181"/>
    </source>
</evidence>
<dbReference type="EMBL" id="UZAF01021973">
    <property type="protein sequence ID" value="VDO82255.1"/>
    <property type="molecule type" value="Genomic_DNA"/>
</dbReference>
<sequence length="121" mass="13995">MEEKIYTTYNVPFTSKKSSKFTARKLSRKVFEALARLLSSIVFCCQRELNAARKVTRLEELPDEILLKIILYCDFSSKMNMRAVNHRLCALVEKRAHVLVRRNIIGGIEIRRSDGNVKGTF</sequence>
<protein>
    <submittedName>
        <fullName evidence="4">F-box domain-containing protein</fullName>
    </submittedName>
</protein>
<evidence type="ECO:0000313" key="4">
    <source>
        <dbReference type="WBParaSite" id="HPLM_0002023601-mRNA-1"/>
    </source>
</evidence>
<dbReference type="PROSITE" id="PS50181">
    <property type="entry name" value="FBOX"/>
    <property type="match status" value="1"/>
</dbReference>
<dbReference type="Gene3D" id="1.20.1280.50">
    <property type="match status" value="1"/>
</dbReference>
<dbReference type="SUPFAM" id="SSF81383">
    <property type="entry name" value="F-box domain"/>
    <property type="match status" value="1"/>
</dbReference>
<proteinExistence type="predicted"/>
<dbReference type="Proteomes" id="UP000268014">
    <property type="component" value="Unassembled WGS sequence"/>
</dbReference>
<dbReference type="SMART" id="SM00256">
    <property type="entry name" value="FBOX"/>
    <property type="match status" value="1"/>
</dbReference>
<organism evidence="4">
    <name type="scientific">Haemonchus placei</name>
    <name type="common">Barber's pole worm</name>
    <dbReference type="NCBI Taxonomy" id="6290"/>
    <lineage>
        <taxon>Eukaryota</taxon>
        <taxon>Metazoa</taxon>
        <taxon>Ecdysozoa</taxon>
        <taxon>Nematoda</taxon>
        <taxon>Chromadorea</taxon>
        <taxon>Rhabditida</taxon>
        <taxon>Rhabditina</taxon>
        <taxon>Rhabditomorpha</taxon>
        <taxon>Strongyloidea</taxon>
        <taxon>Trichostrongylidae</taxon>
        <taxon>Haemonchus</taxon>
    </lineage>
</organism>
<dbReference type="CDD" id="cd09917">
    <property type="entry name" value="F-box_SF"/>
    <property type="match status" value="1"/>
</dbReference>
<accession>A0A0N4X794</accession>
<dbReference type="WBParaSite" id="HPLM_0002023601-mRNA-1">
    <property type="protein sequence ID" value="HPLM_0002023601-mRNA-1"/>
    <property type="gene ID" value="HPLM_0002023601"/>
</dbReference>
<evidence type="ECO:0000313" key="2">
    <source>
        <dbReference type="EMBL" id="VDO82255.1"/>
    </source>
</evidence>
<reference evidence="4" key="1">
    <citation type="submission" date="2017-02" db="UniProtKB">
        <authorList>
            <consortium name="WormBaseParasite"/>
        </authorList>
    </citation>
    <scope>IDENTIFICATION</scope>
</reference>
<dbReference type="OrthoDB" id="3219396at2759"/>
<feature type="domain" description="F-box" evidence="1">
    <location>
        <begin position="55"/>
        <end position="103"/>
    </location>
</feature>
<evidence type="ECO:0000313" key="3">
    <source>
        <dbReference type="Proteomes" id="UP000268014"/>
    </source>
</evidence>